<evidence type="ECO:0000313" key="2">
    <source>
        <dbReference type="Proteomes" id="UP001589818"/>
    </source>
</evidence>
<proteinExistence type="predicted"/>
<evidence type="ECO:0000313" key="1">
    <source>
        <dbReference type="EMBL" id="MFC0390891.1"/>
    </source>
</evidence>
<comment type="caution">
    <text evidence="1">The sequence shown here is derived from an EMBL/GenBank/DDBJ whole genome shotgun (WGS) entry which is preliminary data.</text>
</comment>
<keyword evidence="2" id="KW-1185">Reference proteome</keyword>
<sequence>MALNRDPHQAGDRFSRLLAPDYPLCRDDVIWMLEYVKKKVADEASELSNLPQPRLLHIFQSFAEASMILIKQRSGGCGPETDRLRSCLREASQALKEVYTSD</sequence>
<dbReference type="RefSeq" id="WP_204818421.1">
    <property type="nucleotide sequence ID" value="NZ_JANHOF010000004.1"/>
</dbReference>
<organism evidence="1 2">
    <name type="scientific">Paenibacillus mendelii</name>
    <dbReference type="NCBI Taxonomy" id="206163"/>
    <lineage>
        <taxon>Bacteria</taxon>
        <taxon>Bacillati</taxon>
        <taxon>Bacillota</taxon>
        <taxon>Bacilli</taxon>
        <taxon>Bacillales</taxon>
        <taxon>Paenibacillaceae</taxon>
        <taxon>Paenibacillus</taxon>
    </lineage>
</organism>
<dbReference type="EMBL" id="JBHLVF010000010">
    <property type="protein sequence ID" value="MFC0390891.1"/>
    <property type="molecule type" value="Genomic_DNA"/>
</dbReference>
<dbReference type="Proteomes" id="UP001589818">
    <property type="component" value="Unassembled WGS sequence"/>
</dbReference>
<reference evidence="1 2" key="1">
    <citation type="submission" date="2024-09" db="EMBL/GenBank/DDBJ databases">
        <authorList>
            <person name="Sun Q."/>
            <person name="Mori K."/>
        </authorList>
    </citation>
    <scope>NUCLEOTIDE SEQUENCE [LARGE SCALE GENOMIC DNA]</scope>
    <source>
        <strain evidence="1 2">CCM 4839</strain>
    </source>
</reference>
<accession>A0ABV6J4W2</accession>
<protein>
    <submittedName>
        <fullName evidence="1">Uncharacterized protein</fullName>
    </submittedName>
</protein>
<gene>
    <name evidence="1" type="ORF">ACFFJ8_05845</name>
</gene>
<name>A0ABV6J4W2_9BACL</name>